<dbReference type="PANTHER" id="PTHR10151">
    <property type="entry name" value="ECTONUCLEOTIDE PYROPHOSPHATASE/PHOSPHODIESTERASE"/>
    <property type="match status" value="1"/>
</dbReference>
<dbReference type="PANTHER" id="PTHR10151:SF120">
    <property type="entry name" value="BIS(5'-ADENOSYL)-TRIPHOSPHATASE"/>
    <property type="match status" value="1"/>
</dbReference>
<dbReference type="EMBL" id="GEFM01005778">
    <property type="protein sequence ID" value="JAP70018.1"/>
    <property type="molecule type" value="mRNA"/>
</dbReference>
<proteinExistence type="evidence at transcript level"/>
<keyword evidence="1" id="KW-0472">Membrane</keyword>
<protein>
    <submittedName>
        <fullName evidence="3">Putative secreted ectonucleotide pyrophosphatase/phosphodiesterase</fullName>
    </submittedName>
</protein>
<evidence type="ECO:0000313" key="3">
    <source>
        <dbReference type="EMBL" id="JAP70018.1"/>
    </source>
</evidence>
<dbReference type="PROSITE" id="PS51257">
    <property type="entry name" value="PROKAR_LIPOPROTEIN"/>
    <property type="match status" value="1"/>
</dbReference>
<dbReference type="CDD" id="cd16018">
    <property type="entry name" value="Enpp"/>
    <property type="match status" value="1"/>
</dbReference>
<sequence length="476" mass="52392">MKCCAWCLLVLCHAWWAGCVASDDVPLLLVVSFDGFWYQYLSLYSTPNIQALAAEGVRAEYMKNVYVTKTFPNHFTLATGLYEESHGIMGNSMYDPALNETFDLSNTDPRWWDNGQVVPIWIANQLHGTSRRSGGMMWPGTDVTFRNGRAHRVLAYDPKVNFTTRVDTVISWFLDPVEPVNCVLLYHEEPDATGHRFGPLSTEVRTQVEAVDDLVGQMVRSLAAAGLLDRLNLLLVSDHGMASVPSANVIDVDAILGADSYSEYGTSPVWNLVPRGGHTAEELHGKLVQASSQGVRLRAYLAADIPVEYHYAGNARALSILLEANEGWELVRGNPGPRDNRTVYGAHGYNNSLDSMHPLFVGRGPDLVRGLVVGPFPNVDLFPLMCVLLRLPVLPSNGSLDHVVSMLRLAGTPQDRQAVSVVFLVALGVLSATTLLALTALGFQLWKGRGRKRTREVALAWSRPEEQAQLLVAEDL</sequence>
<dbReference type="InterPro" id="IPR017850">
    <property type="entry name" value="Alkaline_phosphatase_core_sf"/>
</dbReference>
<feature type="signal peptide" evidence="2">
    <location>
        <begin position="1"/>
        <end position="21"/>
    </location>
</feature>
<dbReference type="SUPFAM" id="SSF53649">
    <property type="entry name" value="Alkaline phosphatase-like"/>
    <property type="match status" value="1"/>
</dbReference>
<keyword evidence="1" id="KW-0812">Transmembrane</keyword>
<reference evidence="3" key="1">
    <citation type="submission" date="2016-02" db="EMBL/GenBank/DDBJ databases">
        <title>RNAseq analyses of the midgut from blood- or serum-fed Ixodes ricinus ticks.</title>
        <authorList>
            <person name="Perner J."/>
            <person name="Provaznik J."/>
            <person name="Schrenkova J."/>
            <person name="Urbanova V."/>
            <person name="Ribeiro J.M."/>
            <person name="Kopacek P."/>
        </authorList>
    </citation>
    <scope>NUCLEOTIDE SEQUENCE</scope>
    <source>
        <tissue evidence="3">Gut</tissue>
    </source>
</reference>
<accession>A0A131XUW2</accession>
<dbReference type="Gene3D" id="3.40.720.10">
    <property type="entry name" value="Alkaline Phosphatase, subunit A"/>
    <property type="match status" value="1"/>
</dbReference>
<keyword evidence="1" id="KW-1133">Transmembrane helix</keyword>
<dbReference type="Gene3D" id="3.30.1360.180">
    <property type="match status" value="1"/>
</dbReference>
<keyword evidence="2" id="KW-0732">Signal</keyword>
<dbReference type="Pfam" id="PF01663">
    <property type="entry name" value="Phosphodiest"/>
    <property type="match status" value="1"/>
</dbReference>
<feature type="chain" id="PRO_5007284132" evidence="2">
    <location>
        <begin position="22"/>
        <end position="476"/>
    </location>
</feature>
<name>A0A131XUW2_IXORI</name>
<organism evidence="3">
    <name type="scientific">Ixodes ricinus</name>
    <name type="common">Common tick</name>
    <name type="synonym">Acarus ricinus</name>
    <dbReference type="NCBI Taxonomy" id="34613"/>
    <lineage>
        <taxon>Eukaryota</taxon>
        <taxon>Metazoa</taxon>
        <taxon>Ecdysozoa</taxon>
        <taxon>Arthropoda</taxon>
        <taxon>Chelicerata</taxon>
        <taxon>Arachnida</taxon>
        <taxon>Acari</taxon>
        <taxon>Parasitiformes</taxon>
        <taxon>Ixodida</taxon>
        <taxon>Ixodoidea</taxon>
        <taxon>Ixodidae</taxon>
        <taxon>Ixodinae</taxon>
        <taxon>Ixodes</taxon>
    </lineage>
</organism>
<dbReference type="AlphaFoldDB" id="A0A131XUW2"/>
<evidence type="ECO:0000256" key="2">
    <source>
        <dbReference type="SAM" id="SignalP"/>
    </source>
</evidence>
<evidence type="ECO:0000256" key="1">
    <source>
        <dbReference type="SAM" id="Phobius"/>
    </source>
</evidence>
<dbReference type="GO" id="GO:0016787">
    <property type="term" value="F:hydrolase activity"/>
    <property type="evidence" value="ECO:0007669"/>
    <property type="project" value="UniProtKB-ARBA"/>
</dbReference>
<feature type="transmembrane region" description="Helical" evidence="1">
    <location>
        <begin position="421"/>
        <end position="446"/>
    </location>
</feature>
<dbReference type="InterPro" id="IPR002591">
    <property type="entry name" value="Phosphodiest/P_Trfase"/>
</dbReference>